<protein>
    <recommendedName>
        <fullName evidence="3">Lipocalin-like domain-containing protein</fullName>
    </recommendedName>
</protein>
<dbReference type="Proteomes" id="UP001501844">
    <property type="component" value="Unassembled WGS sequence"/>
</dbReference>
<evidence type="ECO:0008006" key="3">
    <source>
        <dbReference type="Google" id="ProtNLM"/>
    </source>
</evidence>
<dbReference type="EMBL" id="BAABGX010000001">
    <property type="protein sequence ID" value="GAA4299948.1"/>
    <property type="molecule type" value="Genomic_DNA"/>
</dbReference>
<organism evidence="1 2">
    <name type="scientific">Nibribacter koreensis</name>
    <dbReference type="NCBI Taxonomy" id="1084519"/>
    <lineage>
        <taxon>Bacteria</taxon>
        <taxon>Pseudomonadati</taxon>
        <taxon>Bacteroidota</taxon>
        <taxon>Cytophagia</taxon>
        <taxon>Cytophagales</taxon>
        <taxon>Hymenobacteraceae</taxon>
        <taxon>Nibribacter</taxon>
    </lineage>
</organism>
<proteinExistence type="predicted"/>
<gene>
    <name evidence="1" type="ORF">GCM10023183_09770</name>
</gene>
<keyword evidence="2" id="KW-1185">Reference proteome</keyword>
<evidence type="ECO:0000313" key="1">
    <source>
        <dbReference type="EMBL" id="GAA4299948.1"/>
    </source>
</evidence>
<comment type="caution">
    <text evidence="1">The sequence shown here is derived from an EMBL/GenBank/DDBJ whole genome shotgun (WGS) entry which is preliminary data.</text>
</comment>
<evidence type="ECO:0000313" key="2">
    <source>
        <dbReference type="Proteomes" id="UP001501844"/>
    </source>
</evidence>
<reference evidence="2" key="1">
    <citation type="journal article" date="2019" name="Int. J. Syst. Evol. Microbiol.">
        <title>The Global Catalogue of Microorganisms (GCM) 10K type strain sequencing project: providing services to taxonomists for standard genome sequencing and annotation.</title>
        <authorList>
            <consortium name="The Broad Institute Genomics Platform"/>
            <consortium name="The Broad Institute Genome Sequencing Center for Infectious Disease"/>
            <person name="Wu L."/>
            <person name="Ma J."/>
        </authorList>
    </citation>
    <scope>NUCLEOTIDE SEQUENCE [LARGE SCALE GENOMIC DNA]</scope>
    <source>
        <strain evidence="2">JCM 17917</strain>
    </source>
</reference>
<accession>A0ABP8FBR9</accession>
<dbReference type="RefSeq" id="WP_345162954.1">
    <property type="nucleotide sequence ID" value="NZ_BAABGX010000001.1"/>
</dbReference>
<name>A0ABP8FBR9_9BACT</name>
<dbReference type="PROSITE" id="PS51257">
    <property type="entry name" value="PROKAR_LIPOPROTEIN"/>
    <property type="match status" value="1"/>
</dbReference>
<sequence>MKAYSFRLLASLFLLFFLFISCKKDELSQVEQQLQLLQGKWKLSKVIKQSTVDGSPKTEQVLTNLVILKTYNGRGIQVDEYYVNPDNTTNGRSYHENYLT</sequence>